<dbReference type="Pfam" id="PF05635">
    <property type="entry name" value="23S_rRNA_IVP"/>
    <property type="match status" value="1"/>
</dbReference>
<comment type="caution">
    <text evidence="1">The sequence shown here is derived from an EMBL/GenBank/DDBJ whole genome shotgun (WGS) entry which is preliminary data.</text>
</comment>
<dbReference type="AlphaFoldDB" id="A0A1F7YY30"/>
<dbReference type="InterPro" id="IPR012657">
    <property type="entry name" value="23S_rRNA-intervening_sequence"/>
</dbReference>
<dbReference type="Proteomes" id="UP000177169">
    <property type="component" value="Unassembled WGS sequence"/>
</dbReference>
<name>A0A1F7YY30_9BACT</name>
<sequence length="127" mass="14496">MVTVLTSEILLKRLTKYAINCQMLTLILPRTEHNIIYGKQLIRSSSSPAANYIEAIEAPTGKEFAHRLKVSRKETRETNYWLEIIKETNLKELKVGSRCDELISEGTELMTSSLSYKVGFLSKEDDI</sequence>
<dbReference type="SUPFAM" id="SSF158446">
    <property type="entry name" value="IVS-encoded protein-like"/>
    <property type="match status" value="1"/>
</dbReference>
<dbReference type="Gene3D" id="1.20.1440.60">
    <property type="entry name" value="23S rRNA-intervening sequence"/>
    <property type="match status" value="1"/>
</dbReference>
<dbReference type="InterPro" id="IPR036583">
    <property type="entry name" value="23S_rRNA_IVS_sf"/>
</dbReference>
<proteinExistence type="predicted"/>
<evidence type="ECO:0008006" key="3">
    <source>
        <dbReference type="Google" id="ProtNLM"/>
    </source>
</evidence>
<reference evidence="1 2" key="1">
    <citation type="journal article" date="2016" name="Nat. Commun.">
        <title>Thousands of microbial genomes shed light on interconnected biogeochemical processes in an aquifer system.</title>
        <authorList>
            <person name="Anantharaman K."/>
            <person name="Brown C.T."/>
            <person name="Hug L.A."/>
            <person name="Sharon I."/>
            <person name="Castelle C.J."/>
            <person name="Probst A.J."/>
            <person name="Thomas B.C."/>
            <person name="Singh A."/>
            <person name="Wilkins M.J."/>
            <person name="Karaoz U."/>
            <person name="Brodie E.L."/>
            <person name="Williams K.H."/>
            <person name="Hubbard S.S."/>
            <person name="Banfield J.F."/>
        </authorList>
    </citation>
    <scope>NUCLEOTIDE SEQUENCE [LARGE SCALE GENOMIC DNA]</scope>
</reference>
<dbReference type="EMBL" id="MGGR01000035">
    <property type="protein sequence ID" value="OGM32187.1"/>
    <property type="molecule type" value="Genomic_DNA"/>
</dbReference>
<organism evidence="1 2">
    <name type="scientific">Candidatus Woesebacteria bacterium RIFCSPHIGHO2_02_FULL_39_13</name>
    <dbReference type="NCBI Taxonomy" id="1802505"/>
    <lineage>
        <taxon>Bacteria</taxon>
        <taxon>Candidatus Woeseibacteriota</taxon>
    </lineage>
</organism>
<evidence type="ECO:0000313" key="2">
    <source>
        <dbReference type="Proteomes" id="UP000177169"/>
    </source>
</evidence>
<protein>
    <recommendedName>
        <fullName evidence="3">Four helix bundle protein</fullName>
    </recommendedName>
</protein>
<evidence type="ECO:0000313" key="1">
    <source>
        <dbReference type="EMBL" id="OGM32187.1"/>
    </source>
</evidence>
<accession>A0A1F7YY30</accession>
<gene>
    <name evidence="1" type="ORF">A3D01_02200</name>
</gene>
<dbReference type="NCBIfam" id="TIGR02436">
    <property type="entry name" value="four helix bundle protein"/>
    <property type="match status" value="1"/>
</dbReference>
<dbReference type="STRING" id="1802505.A3D01_02200"/>